<dbReference type="Pfam" id="PF07725">
    <property type="entry name" value="LRR_3"/>
    <property type="match status" value="1"/>
</dbReference>
<dbReference type="Pfam" id="PF23282">
    <property type="entry name" value="WHD_ROQ1"/>
    <property type="match status" value="1"/>
</dbReference>
<evidence type="ECO:0000256" key="7">
    <source>
        <dbReference type="ARBA" id="ARBA00047304"/>
    </source>
</evidence>
<dbReference type="Gene3D" id="3.80.10.10">
    <property type="entry name" value="Ribonuclease Inhibitor"/>
    <property type="match status" value="2"/>
</dbReference>
<dbReference type="InterPro" id="IPR042197">
    <property type="entry name" value="Apaf_helical"/>
</dbReference>
<keyword evidence="5" id="KW-0611">Plant defense</keyword>
<dbReference type="RefSeq" id="XP_019084836.1">
    <property type="nucleotide sequence ID" value="XM_019229291.1"/>
</dbReference>
<reference evidence="10" key="2">
    <citation type="submission" date="2025-08" db="UniProtKB">
        <authorList>
            <consortium name="RefSeq"/>
        </authorList>
    </citation>
    <scope>IDENTIFICATION</scope>
    <source>
        <tissue evidence="10">Leaf</tissue>
    </source>
</reference>
<dbReference type="InterPro" id="IPR002182">
    <property type="entry name" value="NB-ARC"/>
</dbReference>
<dbReference type="Proteomes" id="UP000694864">
    <property type="component" value="Chromosome 9"/>
</dbReference>
<evidence type="ECO:0000256" key="1">
    <source>
        <dbReference type="ARBA" id="ARBA00011982"/>
    </source>
</evidence>
<keyword evidence="2" id="KW-0433">Leucine-rich repeat</keyword>
<gene>
    <name evidence="10" type="primary">LOC104715555</name>
</gene>
<dbReference type="Pfam" id="PF01582">
    <property type="entry name" value="TIR"/>
    <property type="match status" value="1"/>
</dbReference>
<feature type="domain" description="TIR" evidence="8">
    <location>
        <begin position="39"/>
        <end position="201"/>
    </location>
</feature>
<dbReference type="PANTHER" id="PTHR11017:SF489">
    <property type="entry name" value="ADP-RIBOSYL CYCLASE_CYCLIC ADP-RIBOSE HYDROLASE"/>
    <property type="match status" value="1"/>
</dbReference>
<dbReference type="InterPro" id="IPR000157">
    <property type="entry name" value="TIR_dom"/>
</dbReference>
<evidence type="ECO:0000256" key="5">
    <source>
        <dbReference type="ARBA" id="ARBA00022821"/>
    </source>
</evidence>
<evidence type="ECO:0000256" key="3">
    <source>
        <dbReference type="ARBA" id="ARBA00022737"/>
    </source>
</evidence>
<keyword evidence="9" id="KW-1185">Reference proteome</keyword>
<dbReference type="SUPFAM" id="SSF46785">
    <property type="entry name" value="Winged helix' DNA-binding domain"/>
    <property type="match status" value="1"/>
</dbReference>
<evidence type="ECO:0000256" key="2">
    <source>
        <dbReference type="ARBA" id="ARBA00022614"/>
    </source>
</evidence>
<protein>
    <recommendedName>
        <fullName evidence="1">ADP-ribosyl cyclase/cyclic ADP-ribose hydrolase</fullName>
        <ecNumber evidence="1">3.2.2.6</ecNumber>
    </recommendedName>
</protein>
<accession>A0ABM1QDJ8</accession>
<reference evidence="9" key="1">
    <citation type="journal article" date="2014" name="Nat. Commun.">
        <title>The emerging biofuel crop Camelina sativa retains a highly undifferentiated hexaploid genome structure.</title>
        <authorList>
            <person name="Kagale S."/>
            <person name="Koh C."/>
            <person name="Nixon J."/>
            <person name="Bollina V."/>
            <person name="Clarke W.E."/>
            <person name="Tuteja R."/>
            <person name="Spillane C."/>
            <person name="Robinson S.J."/>
            <person name="Links M.G."/>
            <person name="Clarke C."/>
            <person name="Higgins E.E."/>
            <person name="Huebert T."/>
            <person name="Sharpe A.G."/>
            <person name="Parkin I.A."/>
        </authorList>
    </citation>
    <scope>NUCLEOTIDE SEQUENCE [LARGE SCALE GENOMIC DNA]</scope>
    <source>
        <strain evidence="9">cv. DH55</strain>
    </source>
</reference>
<dbReference type="Pfam" id="PF20160">
    <property type="entry name" value="C-JID"/>
    <property type="match status" value="1"/>
</dbReference>
<comment type="catalytic activity">
    <reaction evidence="7">
        <text>NAD(+) + H2O = ADP-D-ribose + nicotinamide + H(+)</text>
        <dbReference type="Rhea" id="RHEA:16301"/>
        <dbReference type="ChEBI" id="CHEBI:15377"/>
        <dbReference type="ChEBI" id="CHEBI:15378"/>
        <dbReference type="ChEBI" id="CHEBI:17154"/>
        <dbReference type="ChEBI" id="CHEBI:57540"/>
        <dbReference type="ChEBI" id="CHEBI:57967"/>
        <dbReference type="EC" id="3.2.2.6"/>
    </reaction>
    <physiologicalReaction direction="left-to-right" evidence="7">
        <dbReference type="Rhea" id="RHEA:16302"/>
    </physiologicalReaction>
</comment>
<dbReference type="SUPFAM" id="SSF52058">
    <property type="entry name" value="L domain-like"/>
    <property type="match status" value="1"/>
</dbReference>
<name>A0ABM1QDJ8_CAMSA</name>
<dbReference type="InterPro" id="IPR045344">
    <property type="entry name" value="C-JID"/>
</dbReference>
<dbReference type="PANTHER" id="PTHR11017">
    <property type="entry name" value="LEUCINE-RICH REPEAT-CONTAINING PROTEIN"/>
    <property type="match status" value="1"/>
</dbReference>
<dbReference type="InterPro" id="IPR027417">
    <property type="entry name" value="P-loop_NTPase"/>
</dbReference>
<dbReference type="SMART" id="SM00255">
    <property type="entry name" value="TIR"/>
    <property type="match status" value="1"/>
</dbReference>
<sequence>MSSCISQGNTRTICFLNKLTQMEEVSSSSSEVKAIPLPPQHQVFVNFRGEELRNNFVSHLRSTFERHGVNIFIDTNEERGKHLNVLFERIEDSRIALAIFSVRYSESQWCLNELLKMKECMDNGKLLIIPIFYKVTAADVRYQKGLFGYFFKQMHHVDVRKKNQWSEALNSVADRFGFPFDGKSDENNFIDGIVEAVKQALSKILLVETKDAFINLSNNTSMSFGREKHEIYGLKQRLKELEEKLDLDCEETRILGVVGMPGIGKTTLARELYETLQCKFLRHGLIQDIRRTSKELGLDCLPALLLEELLGVRVPDIEYTQCAYESYKMELHTHKVLVVLDDVSDKEQINVLLGRCDWIRQGSRIVIATSDKSLIQGVVDYTYVVPQLNHKDGLGHFVRYAFDHHSNIHNNDVIMKLAKEFVHYVRGHPLALKLLGADLNGKDKDHWETKLATLAENSSQSIRDVLQVSYDELTQEHKDIFLDIACFRSEDESYIASLLDSSEAASEIKALMNKFMINVSDGEVQMHDLLYTFARELCRRAYALDEKGPHRLWHHQDITDVLKNIEEGAEVRGIFLNVNDMKREMSLDSCTFEPMHGLRYLKIYSSHCPQQCRPNNKIYLPDGLNFPLKEVRYLHWLEFPLKEVPPEFNPQNLVDLKLPYSKIERIWSDDKQKDTPKLKWVNLNNSSNLWDLSGLSKAQSLVFLNLKGCTSLKSLPDINLVSLETLILSNCSNLKEFRVISQNLETLYLDGTSMKELPLNFNILQKLVVLNMKGCTKLKKFPDCLDDLKALKELILSDCSKLQNFPAICESIKVLEILRLDATAITEIPKILSLECLCLSKNDQISSLPDNISQLSQLKWLDLKYCKSLTSIPKLPPNLQHLDAHGCCSLKTVSNPLACLTTTQQIYSTFIFTNCDKLERSAKEDISSFEQRKCQLLLDAQKRCNSSDSEPLFSICFPGSELPSWFCHEAVGPVLELRMPPHWQENRLAGVALCVVVSCPNSQVQINCFAVKCTFRLEVKEGSWIDFSFPVGRWSNQSNLVENIASEHVFIGYISCSKILKHLEKQHFNSSNPTKSMQSSTCSTTKASLKFMVIDHTCEIPRIEVLKCGLRFFKGVGSSGNGLKKLEVKEGEQNLSAEKASEAWTIGSGSRCTHVVKRRPVQIQKTLTTEVVAPSPEKAGNARFQIEITSREAQPQPQPRPCSKTSKWACFACCDCQKHL</sequence>
<keyword evidence="3" id="KW-0677">Repeat</keyword>
<dbReference type="PRINTS" id="PR00364">
    <property type="entry name" value="DISEASERSIST"/>
</dbReference>
<dbReference type="PROSITE" id="PS50104">
    <property type="entry name" value="TIR"/>
    <property type="match status" value="1"/>
</dbReference>
<keyword evidence="4" id="KW-0378">Hydrolase</keyword>
<keyword evidence="6" id="KW-0520">NAD</keyword>
<evidence type="ECO:0000313" key="10">
    <source>
        <dbReference type="RefSeq" id="XP_019084836.1"/>
    </source>
</evidence>
<dbReference type="EC" id="3.2.2.6" evidence="1"/>
<dbReference type="InterPro" id="IPR044974">
    <property type="entry name" value="Disease_R_plants"/>
</dbReference>
<dbReference type="InterPro" id="IPR032675">
    <property type="entry name" value="LRR_dom_sf"/>
</dbReference>
<dbReference type="InterPro" id="IPR011713">
    <property type="entry name" value="Leu-rich_rpt_3"/>
</dbReference>
<evidence type="ECO:0000313" key="9">
    <source>
        <dbReference type="Proteomes" id="UP000694864"/>
    </source>
</evidence>
<evidence type="ECO:0000256" key="4">
    <source>
        <dbReference type="ARBA" id="ARBA00022801"/>
    </source>
</evidence>
<dbReference type="SUPFAM" id="SSF52200">
    <property type="entry name" value="Toll/Interleukin receptor TIR domain"/>
    <property type="match status" value="1"/>
</dbReference>
<dbReference type="InterPro" id="IPR036390">
    <property type="entry name" value="WH_DNA-bd_sf"/>
</dbReference>
<dbReference type="Pfam" id="PF00931">
    <property type="entry name" value="NB-ARC"/>
    <property type="match status" value="1"/>
</dbReference>
<proteinExistence type="predicted"/>
<dbReference type="InterPro" id="IPR058192">
    <property type="entry name" value="WHD_ROQ1-like"/>
</dbReference>
<dbReference type="InterPro" id="IPR035897">
    <property type="entry name" value="Toll_tir_struct_dom_sf"/>
</dbReference>
<dbReference type="Gene3D" id="3.40.50.10140">
    <property type="entry name" value="Toll/interleukin-1 receptor homology (TIR) domain"/>
    <property type="match status" value="1"/>
</dbReference>
<evidence type="ECO:0000256" key="6">
    <source>
        <dbReference type="ARBA" id="ARBA00023027"/>
    </source>
</evidence>
<dbReference type="Gene3D" id="1.10.8.430">
    <property type="entry name" value="Helical domain of apoptotic protease-activating factors"/>
    <property type="match status" value="1"/>
</dbReference>
<evidence type="ECO:0000259" key="8">
    <source>
        <dbReference type="PROSITE" id="PS50104"/>
    </source>
</evidence>
<dbReference type="GeneID" id="104715555"/>
<dbReference type="Gene3D" id="3.40.50.300">
    <property type="entry name" value="P-loop containing nucleotide triphosphate hydrolases"/>
    <property type="match status" value="1"/>
</dbReference>
<dbReference type="SUPFAM" id="SSF52540">
    <property type="entry name" value="P-loop containing nucleoside triphosphate hydrolases"/>
    <property type="match status" value="1"/>
</dbReference>
<organism evidence="9 10">
    <name type="scientific">Camelina sativa</name>
    <name type="common">False flax</name>
    <name type="synonym">Myagrum sativum</name>
    <dbReference type="NCBI Taxonomy" id="90675"/>
    <lineage>
        <taxon>Eukaryota</taxon>
        <taxon>Viridiplantae</taxon>
        <taxon>Streptophyta</taxon>
        <taxon>Embryophyta</taxon>
        <taxon>Tracheophyta</taxon>
        <taxon>Spermatophyta</taxon>
        <taxon>Magnoliopsida</taxon>
        <taxon>eudicotyledons</taxon>
        <taxon>Gunneridae</taxon>
        <taxon>Pentapetalae</taxon>
        <taxon>rosids</taxon>
        <taxon>malvids</taxon>
        <taxon>Brassicales</taxon>
        <taxon>Brassicaceae</taxon>
        <taxon>Camelineae</taxon>
        <taxon>Camelina</taxon>
    </lineage>
</organism>